<gene>
    <name evidence="12" type="ORF">ACFP85_09435</name>
</gene>
<keyword evidence="9" id="KW-0732">Signal</keyword>
<dbReference type="Proteomes" id="UP001596364">
    <property type="component" value="Unassembled WGS sequence"/>
</dbReference>
<keyword evidence="3" id="KW-1134">Transmembrane beta strand</keyword>
<feature type="domain" description="TonB-dependent receptor plug" evidence="11">
    <location>
        <begin position="44"/>
        <end position="153"/>
    </location>
</feature>
<dbReference type="Gene3D" id="2.40.170.20">
    <property type="entry name" value="TonB-dependent receptor, beta-barrel domain"/>
    <property type="match status" value="1"/>
</dbReference>
<keyword evidence="7" id="KW-0998">Cell outer membrane</keyword>
<evidence type="ECO:0000256" key="3">
    <source>
        <dbReference type="ARBA" id="ARBA00022452"/>
    </source>
</evidence>
<evidence type="ECO:0000313" key="13">
    <source>
        <dbReference type="Proteomes" id="UP001596364"/>
    </source>
</evidence>
<sequence>MRRVVVPFVISQLVSSLPVWAHGPTFEEISVYGHRTRMTGDALAASQGVIGQGEIDGRPMLRTGEMLELVPGMVVTQHSGSGKANQYFLRGFNLDHGTDFRTTVMGMPVNMRSHGHGQGYSDLNFIVPEFVGQISYNKGAYSALGGDFSTAGAADVFLLDRMDANLLKLELGQDDYLRSVAATTLNWQDSRMLTGVELTRYTGPWQDISEDIHKFNGLVNYSQDLTDGRIGVTLMAYDNQWHSADQIPQRLVDSGALNPLGSLDDTLGGDASRYSLSVNAQLGRWTLNAYALHSDLQLFSNFTYFLNDPINGDQFEQTDKRNIYGAELSKHWSSLAIGLDWQQQAGLVWQAEDIGEVGLFNTRARTRLSTVRRDKIDEQSWSAFYQSDILLDANTTFRTGLRYDYLDATVNSDNARNSGNASDGLLSVSAGLSYLFTPSLEGYINAGQSFHSNDARGATISVDPISGDDADKVDLLVRGETAELGIRYFDSRKMNLSATLWALQLDSELLYVGDAGSTEPGRASTRYGVELSGYFWWDKLSADIEIALSHSAFEAGDETGRHIPGAVDRVIALGGQYQFSDNLSANVRLRHIGPRMLTETGDVQSGSLSVVNAGVRWRQQGWTLDLSVLNALNSRDHDIDYFYASRVVNEANEVEDVHFHPIEPRTLRFSVAYHF</sequence>
<evidence type="ECO:0000256" key="9">
    <source>
        <dbReference type="SAM" id="SignalP"/>
    </source>
</evidence>
<accession>A0ABW1XJZ4</accession>
<dbReference type="PANTHER" id="PTHR30069">
    <property type="entry name" value="TONB-DEPENDENT OUTER MEMBRANE RECEPTOR"/>
    <property type="match status" value="1"/>
</dbReference>
<comment type="caution">
    <text evidence="12">The sequence shown here is derived from an EMBL/GenBank/DDBJ whole genome shotgun (WGS) entry which is preliminary data.</text>
</comment>
<feature type="chain" id="PRO_5045103325" evidence="9">
    <location>
        <begin position="22"/>
        <end position="675"/>
    </location>
</feature>
<proteinExistence type="inferred from homology"/>
<dbReference type="InterPro" id="IPR036942">
    <property type="entry name" value="Beta-barrel_TonB_sf"/>
</dbReference>
<keyword evidence="5 8" id="KW-0798">TonB box</keyword>
<keyword evidence="2" id="KW-0813">Transport</keyword>
<organism evidence="12 13">
    <name type="scientific">Pseudobowmanella zhangzhouensis</name>
    <dbReference type="NCBI Taxonomy" id="1537679"/>
    <lineage>
        <taxon>Bacteria</taxon>
        <taxon>Pseudomonadati</taxon>
        <taxon>Pseudomonadota</taxon>
        <taxon>Gammaproteobacteria</taxon>
        <taxon>Alteromonadales</taxon>
        <taxon>Alteromonadaceae</taxon>
    </lineage>
</organism>
<dbReference type="Pfam" id="PF07715">
    <property type="entry name" value="Plug"/>
    <property type="match status" value="1"/>
</dbReference>
<evidence type="ECO:0000259" key="11">
    <source>
        <dbReference type="Pfam" id="PF07715"/>
    </source>
</evidence>
<keyword evidence="13" id="KW-1185">Reference proteome</keyword>
<dbReference type="InterPro" id="IPR039426">
    <property type="entry name" value="TonB-dep_rcpt-like"/>
</dbReference>
<evidence type="ECO:0000256" key="2">
    <source>
        <dbReference type="ARBA" id="ARBA00022448"/>
    </source>
</evidence>
<evidence type="ECO:0000256" key="1">
    <source>
        <dbReference type="ARBA" id="ARBA00004571"/>
    </source>
</evidence>
<keyword evidence="4" id="KW-0812">Transmembrane</keyword>
<feature type="domain" description="TonB-dependent receptor-like beta-barrel" evidence="10">
    <location>
        <begin position="207"/>
        <end position="630"/>
    </location>
</feature>
<dbReference type="InterPro" id="IPR000531">
    <property type="entry name" value="Beta-barrel_TonB"/>
</dbReference>
<reference evidence="13" key="1">
    <citation type="journal article" date="2019" name="Int. J. Syst. Evol. Microbiol.">
        <title>The Global Catalogue of Microorganisms (GCM) 10K type strain sequencing project: providing services to taxonomists for standard genome sequencing and annotation.</title>
        <authorList>
            <consortium name="The Broad Institute Genomics Platform"/>
            <consortium name="The Broad Institute Genome Sequencing Center for Infectious Disease"/>
            <person name="Wu L."/>
            <person name="Ma J."/>
        </authorList>
    </citation>
    <scope>NUCLEOTIDE SEQUENCE [LARGE SCALE GENOMIC DNA]</scope>
    <source>
        <strain evidence="13">CGMCC 1.16031</strain>
    </source>
</reference>
<dbReference type="EMBL" id="JBHSUS010000001">
    <property type="protein sequence ID" value="MFC6440368.1"/>
    <property type="molecule type" value="Genomic_DNA"/>
</dbReference>
<protein>
    <submittedName>
        <fullName evidence="12">TonB-dependent receptor</fullName>
    </submittedName>
</protein>
<dbReference type="InterPro" id="IPR037066">
    <property type="entry name" value="Plug_dom_sf"/>
</dbReference>
<dbReference type="InterPro" id="IPR012910">
    <property type="entry name" value="Plug_dom"/>
</dbReference>
<dbReference type="Pfam" id="PF00593">
    <property type="entry name" value="TonB_dep_Rec_b-barrel"/>
    <property type="match status" value="1"/>
</dbReference>
<feature type="signal peptide" evidence="9">
    <location>
        <begin position="1"/>
        <end position="21"/>
    </location>
</feature>
<evidence type="ECO:0000256" key="7">
    <source>
        <dbReference type="ARBA" id="ARBA00023237"/>
    </source>
</evidence>
<dbReference type="SUPFAM" id="SSF56935">
    <property type="entry name" value="Porins"/>
    <property type="match status" value="1"/>
</dbReference>
<dbReference type="RefSeq" id="WP_131258166.1">
    <property type="nucleotide sequence ID" value="NZ_JBHSUS010000001.1"/>
</dbReference>
<evidence type="ECO:0000256" key="6">
    <source>
        <dbReference type="ARBA" id="ARBA00023136"/>
    </source>
</evidence>
<comment type="similarity">
    <text evidence="8">Belongs to the TonB-dependent receptor family.</text>
</comment>
<dbReference type="Gene3D" id="2.170.130.10">
    <property type="entry name" value="TonB-dependent receptor, plug domain"/>
    <property type="match status" value="1"/>
</dbReference>
<evidence type="ECO:0000259" key="10">
    <source>
        <dbReference type="Pfam" id="PF00593"/>
    </source>
</evidence>
<comment type="subcellular location">
    <subcellularLocation>
        <location evidence="1">Cell outer membrane</location>
        <topology evidence="1">Multi-pass membrane protein</topology>
    </subcellularLocation>
</comment>
<dbReference type="PANTHER" id="PTHR30069:SF36">
    <property type="entry name" value="BLL6948 PROTEIN"/>
    <property type="match status" value="1"/>
</dbReference>
<evidence type="ECO:0000256" key="8">
    <source>
        <dbReference type="RuleBase" id="RU003357"/>
    </source>
</evidence>
<evidence type="ECO:0000256" key="4">
    <source>
        <dbReference type="ARBA" id="ARBA00022692"/>
    </source>
</evidence>
<keyword evidence="12" id="KW-0675">Receptor</keyword>
<keyword evidence="6 8" id="KW-0472">Membrane</keyword>
<evidence type="ECO:0000256" key="5">
    <source>
        <dbReference type="ARBA" id="ARBA00023077"/>
    </source>
</evidence>
<name>A0ABW1XJZ4_9ALTE</name>
<evidence type="ECO:0000313" key="12">
    <source>
        <dbReference type="EMBL" id="MFC6440368.1"/>
    </source>
</evidence>